<reference evidence="4 9" key="1">
    <citation type="submission" date="2016-10" db="EMBL/GenBank/DDBJ databases">
        <authorList>
            <person name="de Groot N.N."/>
        </authorList>
    </citation>
    <scope>NUCLEOTIDE SEQUENCE [LARGE SCALE GENOMIC DNA]</scope>
    <source>
        <strain evidence="4 9">WG7</strain>
    </source>
</reference>
<dbReference type="STRING" id="54121.SAMN04515653_1066"/>
<dbReference type="InterPro" id="IPR045944">
    <property type="entry name" value="DUF6364"/>
</dbReference>
<evidence type="ECO:0000313" key="11">
    <source>
        <dbReference type="Proteomes" id="UP000247389"/>
    </source>
</evidence>
<evidence type="ECO:0000313" key="2">
    <source>
        <dbReference type="EMBL" id="SDC77118.1"/>
    </source>
</evidence>
<dbReference type="Pfam" id="PF19891">
    <property type="entry name" value="DUF6364"/>
    <property type="match status" value="1"/>
</dbReference>
<proteinExistence type="predicted"/>
<dbReference type="EMBL" id="FNBJ01000001">
    <property type="protein sequence ID" value="SDE74672.1"/>
    <property type="molecule type" value="Genomic_DNA"/>
</dbReference>
<evidence type="ECO:0000313" key="4">
    <source>
        <dbReference type="EMBL" id="SDI50884.1"/>
    </source>
</evidence>
<dbReference type="GeneID" id="57011746"/>
<evidence type="ECO:0000313" key="1">
    <source>
        <dbReference type="EMBL" id="PXV69423.1"/>
    </source>
</evidence>
<dbReference type="EMBL" id="SOEF01000003">
    <property type="protein sequence ID" value="TDX46806.1"/>
    <property type="molecule type" value="Genomic_DNA"/>
</dbReference>
<dbReference type="Proteomes" id="UP000198945">
    <property type="component" value="Unassembled WGS sequence"/>
</dbReference>
<protein>
    <submittedName>
        <fullName evidence="2">Uncharacterized protein</fullName>
    </submittedName>
</protein>
<dbReference type="EMBL" id="FMYT01000013">
    <property type="protein sequence ID" value="SDC77118.1"/>
    <property type="molecule type" value="Genomic_DNA"/>
</dbReference>
<dbReference type="Proteomes" id="UP000295758">
    <property type="component" value="Unassembled WGS sequence"/>
</dbReference>
<organism evidence="2 14">
    <name type="scientific">Halanaerobium congolense</name>
    <dbReference type="NCBI Taxonomy" id="54121"/>
    <lineage>
        <taxon>Bacteria</taxon>
        <taxon>Bacillati</taxon>
        <taxon>Bacillota</taxon>
        <taxon>Clostridia</taxon>
        <taxon>Halanaerobiales</taxon>
        <taxon>Halanaerobiaceae</taxon>
        <taxon>Halanaerobium</taxon>
    </lineage>
</organism>
<evidence type="ECO:0000313" key="10">
    <source>
        <dbReference type="Proteomes" id="UP000199519"/>
    </source>
</evidence>
<evidence type="ECO:0000313" key="14">
    <source>
        <dbReference type="Proteomes" id="UP000324896"/>
    </source>
</evidence>
<dbReference type="EMBL" id="QICM01000003">
    <property type="protein sequence ID" value="PXV69423.1"/>
    <property type="molecule type" value="Genomic_DNA"/>
</dbReference>
<dbReference type="AlphaFoldDB" id="A0A1G6PAT2"/>
<dbReference type="OrthoDB" id="361839at2"/>
<dbReference type="Proteomes" id="UP000247389">
    <property type="component" value="Unassembled WGS sequence"/>
</dbReference>
<dbReference type="EMBL" id="SOAA01000004">
    <property type="protein sequence ID" value="TDS33784.1"/>
    <property type="molecule type" value="Genomic_DNA"/>
</dbReference>
<reference evidence="8 10" key="2">
    <citation type="submission" date="2016-10" db="EMBL/GenBank/DDBJ databases">
        <authorList>
            <person name="Varghese N."/>
            <person name="Submissions S."/>
        </authorList>
    </citation>
    <scope>NUCLEOTIDE SEQUENCE [LARGE SCALE GENOMIC DNA]</scope>
    <source>
        <strain evidence="2 14">WG10</strain>
        <strain evidence="3 10">WG2</strain>
        <strain evidence="5 8">WG5</strain>
    </source>
</reference>
<name>A0A1G6PAT2_9FIRM</name>
<accession>A0A1G6PAT2</accession>
<evidence type="ECO:0000313" key="12">
    <source>
        <dbReference type="Proteomes" id="UP000295472"/>
    </source>
</evidence>
<evidence type="ECO:0000313" key="3">
    <source>
        <dbReference type="EMBL" id="SDE74672.1"/>
    </source>
</evidence>
<evidence type="ECO:0000313" key="7">
    <source>
        <dbReference type="EMBL" id="TDX46806.1"/>
    </source>
</evidence>
<dbReference type="RefSeq" id="WP_073160970.1">
    <property type="nucleotide sequence ID" value="NZ_FMYT01000013.1"/>
</dbReference>
<evidence type="ECO:0000313" key="5">
    <source>
        <dbReference type="EMBL" id="SES61404.1"/>
    </source>
</evidence>
<dbReference type="EMBL" id="FOHG01000001">
    <property type="protein sequence ID" value="SES61404.1"/>
    <property type="molecule type" value="Genomic_DNA"/>
</dbReference>
<dbReference type="Proteomes" id="UP000198612">
    <property type="component" value="Unassembled WGS sequence"/>
</dbReference>
<reference evidence="1 11" key="3">
    <citation type="submission" date="2018-04" db="EMBL/GenBank/DDBJ databases">
        <title>Subsurface microbial communities from deep shales in Ohio and West Virginia, USA.</title>
        <authorList>
            <person name="Wrighton K."/>
        </authorList>
    </citation>
    <scope>NUCLEOTIDE SEQUENCE [LARGE SCALE GENOMIC DNA]</scope>
    <source>
        <strain evidence="7 12">DSMZ 11287</strain>
        <strain evidence="1 11">MSL28</strain>
    </source>
</reference>
<evidence type="ECO:0000313" key="13">
    <source>
        <dbReference type="Proteomes" id="UP000295758"/>
    </source>
</evidence>
<evidence type="ECO:0000313" key="9">
    <source>
        <dbReference type="Proteomes" id="UP000198945"/>
    </source>
</evidence>
<dbReference type="EMBL" id="FNEH01000007">
    <property type="protein sequence ID" value="SDI50884.1"/>
    <property type="molecule type" value="Genomic_DNA"/>
</dbReference>
<gene>
    <name evidence="6" type="ORF">BY453_104177</name>
    <name evidence="7" type="ORF">C7954_1038</name>
    <name evidence="1" type="ORF">C8C78_103137</name>
    <name evidence="2" type="ORF">SAMN04488597_11384</name>
    <name evidence="3" type="ORF">SAMN04488598_101277</name>
    <name evidence="5" type="ORF">SAMN04515652_10114</name>
    <name evidence="4" type="ORF">SAMN04515654_107129</name>
</gene>
<dbReference type="Proteomes" id="UP000295472">
    <property type="component" value="Unassembled WGS sequence"/>
</dbReference>
<sequence length="84" mass="10163">MKKKLTLSINDDLIEFAHNFSKETHQSISHIVEEYLIELKKNKEQNFEEQKLQKRIEKLYGAFESKPIPDKKDLRRAFHEKNYN</sequence>
<evidence type="ECO:0000313" key="8">
    <source>
        <dbReference type="Proteomes" id="UP000198612"/>
    </source>
</evidence>
<dbReference type="Proteomes" id="UP000324896">
    <property type="component" value="Unassembled WGS sequence"/>
</dbReference>
<dbReference type="Proteomes" id="UP000199519">
    <property type="component" value="Unassembled WGS sequence"/>
</dbReference>
<keyword evidence="10" id="KW-1185">Reference proteome</keyword>
<evidence type="ECO:0000313" key="6">
    <source>
        <dbReference type="EMBL" id="TDS33784.1"/>
    </source>
</evidence>
<reference evidence="6 13" key="4">
    <citation type="submission" date="2019-03" db="EMBL/GenBank/DDBJ databases">
        <title>Deep subsurface shale carbon reservoir microbial communities from Ohio and West Virginia, USA.</title>
        <authorList>
            <person name="Wrighton K."/>
        </authorList>
    </citation>
    <scope>NUCLEOTIDE SEQUENCE [LARGE SCALE GENOMIC DNA]</scope>
    <source>
        <strain evidence="6 13">UTICA-S4D12</strain>
    </source>
</reference>